<dbReference type="Pfam" id="PF00305">
    <property type="entry name" value="Lipoxygenase"/>
    <property type="match status" value="1"/>
</dbReference>
<protein>
    <recommendedName>
        <fullName evidence="4">Lipoxygenase domain-containing protein</fullName>
    </recommendedName>
</protein>
<organism evidence="5 6">
    <name type="scientific">Kalanchoe fedtschenkoi</name>
    <name type="common">Lavender scallops</name>
    <name type="synonym">South American air plant</name>
    <dbReference type="NCBI Taxonomy" id="63787"/>
    <lineage>
        <taxon>Eukaryota</taxon>
        <taxon>Viridiplantae</taxon>
        <taxon>Streptophyta</taxon>
        <taxon>Embryophyta</taxon>
        <taxon>Tracheophyta</taxon>
        <taxon>Spermatophyta</taxon>
        <taxon>Magnoliopsida</taxon>
        <taxon>eudicotyledons</taxon>
        <taxon>Gunneridae</taxon>
        <taxon>Pentapetalae</taxon>
        <taxon>Saxifragales</taxon>
        <taxon>Crassulaceae</taxon>
        <taxon>Kalanchoe</taxon>
    </lineage>
</organism>
<dbReference type="EnsemblPlants" id="Kaladp0906s0001.1.v1.1">
    <property type="protein sequence ID" value="Kaladp0906s0001.1.v1.1"/>
    <property type="gene ID" value="Kaladp0906s0001.v1.1"/>
</dbReference>
<keyword evidence="3" id="KW-0560">Oxidoreductase</keyword>
<dbReference type="AlphaFoldDB" id="A0A7N0VIT5"/>
<proteinExistence type="predicted"/>
<keyword evidence="1" id="KW-0479">Metal-binding</keyword>
<dbReference type="GO" id="GO:0046872">
    <property type="term" value="F:metal ion binding"/>
    <property type="evidence" value="ECO:0007669"/>
    <property type="project" value="UniProtKB-KW"/>
</dbReference>
<evidence type="ECO:0000313" key="5">
    <source>
        <dbReference type="EnsemblPlants" id="Kaladp0906s0001.1.v1.1"/>
    </source>
</evidence>
<keyword evidence="2" id="KW-0223">Dioxygenase</keyword>
<evidence type="ECO:0000256" key="3">
    <source>
        <dbReference type="ARBA" id="ARBA00023002"/>
    </source>
</evidence>
<dbReference type="GO" id="GO:0016702">
    <property type="term" value="F:oxidoreductase activity, acting on single donors with incorporation of molecular oxygen, incorporation of two atoms of oxygen"/>
    <property type="evidence" value="ECO:0007669"/>
    <property type="project" value="InterPro"/>
</dbReference>
<sequence>MVPRKDWGDTTVYFRISNLLDRTTLQNIPRPVLKTPEDLIQIITTIVWVTSGHHAAVNFGQYDFAGYFPNRPSTARKNIPSEYGYSSQEWKEFVDKPEIALLHTFPSQAQASKVMAVLDVLSTHSPDEEYMGEHMEAAWKDNPEISSGGSGVG</sequence>
<dbReference type="GO" id="GO:0034440">
    <property type="term" value="P:lipid oxidation"/>
    <property type="evidence" value="ECO:0007669"/>
    <property type="project" value="InterPro"/>
</dbReference>
<dbReference type="InterPro" id="IPR000907">
    <property type="entry name" value="LipOase"/>
</dbReference>
<evidence type="ECO:0000256" key="1">
    <source>
        <dbReference type="ARBA" id="ARBA00022723"/>
    </source>
</evidence>
<dbReference type="InterPro" id="IPR036226">
    <property type="entry name" value="LipOase_C_sf"/>
</dbReference>
<accession>A0A7N0VIT5</accession>
<evidence type="ECO:0000259" key="4">
    <source>
        <dbReference type="PROSITE" id="PS51393"/>
    </source>
</evidence>
<evidence type="ECO:0000313" key="6">
    <source>
        <dbReference type="Proteomes" id="UP000594263"/>
    </source>
</evidence>
<evidence type="ECO:0000256" key="2">
    <source>
        <dbReference type="ARBA" id="ARBA00022964"/>
    </source>
</evidence>
<dbReference type="Gene3D" id="1.20.245.10">
    <property type="entry name" value="Lipoxygenase-1, Domain 5"/>
    <property type="match status" value="1"/>
</dbReference>
<dbReference type="InterPro" id="IPR013819">
    <property type="entry name" value="LipOase_C"/>
</dbReference>
<dbReference type="PROSITE" id="PS51393">
    <property type="entry name" value="LIPOXYGENASE_3"/>
    <property type="match status" value="1"/>
</dbReference>
<dbReference type="SUPFAM" id="SSF48484">
    <property type="entry name" value="Lipoxigenase"/>
    <property type="match status" value="1"/>
</dbReference>
<keyword evidence="6" id="KW-1185">Reference proteome</keyword>
<dbReference type="Gramene" id="Kaladp0906s0001.1.v1.1">
    <property type="protein sequence ID" value="Kaladp0906s0001.1.v1.1"/>
    <property type="gene ID" value="Kaladp0906s0001.v1.1"/>
</dbReference>
<dbReference type="Proteomes" id="UP000594263">
    <property type="component" value="Unplaced"/>
</dbReference>
<feature type="domain" description="Lipoxygenase" evidence="4">
    <location>
        <begin position="1"/>
        <end position="153"/>
    </location>
</feature>
<reference evidence="5" key="1">
    <citation type="submission" date="2021-01" db="UniProtKB">
        <authorList>
            <consortium name="EnsemblPlants"/>
        </authorList>
    </citation>
    <scope>IDENTIFICATION</scope>
</reference>
<dbReference type="PANTHER" id="PTHR11771">
    <property type="entry name" value="LIPOXYGENASE"/>
    <property type="match status" value="1"/>
</dbReference>
<dbReference type="OMA" id="KDWGDTT"/>
<name>A0A7N0VIT5_KALFE</name>